<dbReference type="EMBL" id="FWZT01000003">
    <property type="protein sequence ID" value="SME99781.1"/>
    <property type="molecule type" value="Genomic_DNA"/>
</dbReference>
<feature type="compositionally biased region" description="Basic and acidic residues" evidence="1">
    <location>
        <begin position="586"/>
        <end position="597"/>
    </location>
</feature>
<dbReference type="RefSeq" id="WP_132316317.1">
    <property type="nucleotide sequence ID" value="NZ_FWZT01000003.1"/>
</dbReference>
<dbReference type="AlphaFoldDB" id="A0A1Y6BAB5"/>
<protein>
    <submittedName>
        <fullName evidence="2">Uncharacterized protein</fullName>
    </submittedName>
</protein>
<dbReference type="Proteomes" id="UP000192907">
    <property type="component" value="Unassembled WGS sequence"/>
</dbReference>
<feature type="region of interest" description="Disordered" evidence="1">
    <location>
        <begin position="576"/>
        <end position="597"/>
    </location>
</feature>
<organism evidence="2 3">
    <name type="scientific">Pseudobacteriovorax antillogorgiicola</name>
    <dbReference type="NCBI Taxonomy" id="1513793"/>
    <lineage>
        <taxon>Bacteria</taxon>
        <taxon>Pseudomonadati</taxon>
        <taxon>Bdellovibrionota</taxon>
        <taxon>Oligoflexia</taxon>
        <taxon>Oligoflexales</taxon>
        <taxon>Pseudobacteriovoracaceae</taxon>
        <taxon>Pseudobacteriovorax</taxon>
    </lineage>
</organism>
<reference evidence="3" key="1">
    <citation type="submission" date="2017-04" db="EMBL/GenBank/DDBJ databases">
        <authorList>
            <person name="Varghese N."/>
            <person name="Submissions S."/>
        </authorList>
    </citation>
    <scope>NUCLEOTIDE SEQUENCE [LARGE SCALE GENOMIC DNA]</scope>
    <source>
        <strain evidence="3">RKEM611</strain>
    </source>
</reference>
<dbReference type="OrthoDB" id="5481755at2"/>
<keyword evidence="3" id="KW-1185">Reference proteome</keyword>
<proteinExistence type="predicted"/>
<evidence type="ECO:0000256" key="1">
    <source>
        <dbReference type="SAM" id="MobiDB-lite"/>
    </source>
</evidence>
<feature type="region of interest" description="Disordered" evidence="1">
    <location>
        <begin position="250"/>
        <end position="288"/>
    </location>
</feature>
<evidence type="ECO:0000313" key="2">
    <source>
        <dbReference type="EMBL" id="SME99781.1"/>
    </source>
</evidence>
<sequence length="778" mass="84740">MHLYHLLSVSLLSTALVISCDRGGSDSSPCPDDQVLLNDVCQPAEAVTEEALRLTKVRMTYLNVLYDLSQPFYLNNTIPIEFGLTAQSNDNANPGRKDIPVLFSFIEAEPEDPDNVKGCASNAIVVDVVGDGQEKVVKANIWPTTQCGFVGPEGKKMHMRVSFDSGGTDSQELDFPELTLTPELASQEDNALCRKTLDPNAEDPGIGCSYELELRALPVVDGKTAVDIRYTSFTSESSVAVFTPNSTSLRKSGFSLTQEEPIDETETTDPNANPEETGQELDQLAGDSESEVVDSVAAINDGSQSENLQAAVVVQSVFILNGRDPYVTNIDRSLVRPEDEQEIPGIKEDLTFDKSEEELASLDALPSSAEIRFSMAPTDDQSSFLALTVSNPADESGERLAAAPLNNLNPGTKNTFSHELHIEGDLLAAVSAGGPWAGKKDFTIQSCFEASFEQDGNQGEFNINDCQTIQVVLIQREANTLGASEAELGRDLARNLGNSNRVALRSEFRNNNTLNLETISSENTASAKVVGNIGRRFAVTISKAFANQSYTFSEDIVKTHVGVDAFGKRIFNYVEESSPNDETPDESGRAKKSKKEDQKFRAAKALKLPTLRVPVGPVVLFLKARVGGNMGITADFELTATTDQTLCKEHLVTDSSLNRCAILSAKTEPSFSFNASIRGGVRLGPISAGIVARVRILSTTLPLTASLAWAQNQAGQSLISSKALWVTSTRWLEVRIDAFARLRFFFFRVTITVNVYRYQTRPLRMTLLNRSLETVALE</sequence>
<accession>A0A1Y6BAB5</accession>
<name>A0A1Y6BAB5_9BACT</name>
<gene>
    <name evidence="2" type="ORF">SAMN06296036_10335</name>
</gene>
<evidence type="ECO:0000313" key="3">
    <source>
        <dbReference type="Proteomes" id="UP000192907"/>
    </source>
</evidence>